<dbReference type="Pfam" id="PF01513">
    <property type="entry name" value="NAD_kinase"/>
    <property type="match status" value="1"/>
</dbReference>
<dbReference type="GO" id="GO:0019674">
    <property type="term" value="P:NAD+ metabolic process"/>
    <property type="evidence" value="ECO:0007669"/>
    <property type="project" value="InterPro"/>
</dbReference>
<dbReference type="EC" id="2.7.1.23" evidence="9"/>
<dbReference type="GO" id="GO:0046872">
    <property type="term" value="F:metal ion binding"/>
    <property type="evidence" value="ECO:0007669"/>
    <property type="project" value="UniProtKB-UniRule"/>
</dbReference>
<dbReference type="Proteomes" id="UP000515934">
    <property type="component" value="Chromosome"/>
</dbReference>
<dbReference type="PANTHER" id="PTHR20275:SF0">
    <property type="entry name" value="NAD KINASE"/>
    <property type="match status" value="1"/>
</dbReference>
<evidence type="ECO:0000256" key="3">
    <source>
        <dbReference type="ARBA" id="ARBA00022741"/>
    </source>
</evidence>
<keyword evidence="11" id="KW-1185">Reference proteome</keyword>
<keyword evidence="5 9" id="KW-0067">ATP-binding</keyword>
<feature type="binding site" evidence="9">
    <location>
        <begin position="192"/>
        <end position="197"/>
    </location>
    <ligand>
        <name>NAD(+)</name>
        <dbReference type="ChEBI" id="CHEBI:57540"/>
    </ligand>
</feature>
<evidence type="ECO:0000256" key="6">
    <source>
        <dbReference type="ARBA" id="ARBA00022857"/>
    </source>
</evidence>
<feature type="binding site" evidence="9">
    <location>
        <position position="216"/>
    </location>
    <ligand>
        <name>NAD(+)</name>
        <dbReference type="ChEBI" id="CHEBI:57540"/>
    </ligand>
</feature>
<evidence type="ECO:0000256" key="8">
    <source>
        <dbReference type="ARBA" id="ARBA00047925"/>
    </source>
</evidence>
<evidence type="ECO:0000313" key="11">
    <source>
        <dbReference type="Proteomes" id="UP000515934"/>
    </source>
</evidence>
<keyword evidence="4 9" id="KW-0418">Kinase</keyword>
<comment type="cofactor">
    <cofactor evidence="9">
        <name>a divalent metal cation</name>
        <dbReference type="ChEBI" id="CHEBI:60240"/>
    </cofactor>
</comment>
<evidence type="ECO:0000256" key="2">
    <source>
        <dbReference type="ARBA" id="ARBA00022679"/>
    </source>
</evidence>
<dbReference type="GO" id="GO:0005737">
    <property type="term" value="C:cytoplasm"/>
    <property type="evidence" value="ECO:0007669"/>
    <property type="project" value="UniProtKB-SubCell"/>
</dbReference>
<comment type="function">
    <text evidence="9">Involved in the regulation of the intracellular balance of NAD and NADP, and is a key enzyme in the biosynthesis of NADP. Catalyzes specifically the phosphorylation on 2'-hydroxyl of the adenosine moiety of NAD to yield NADP.</text>
</comment>
<feature type="binding site" evidence="9">
    <location>
        <begin position="79"/>
        <end position="80"/>
    </location>
    <ligand>
        <name>NAD(+)</name>
        <dbReference type="ChEBI" id="CHEBI:57540"/>
    </ligand>
</feature>
<feature type="active site" description="Proton acceptor" evidence="9">
    <location>
        <position position="79"/>
    </location>
</feature>
<evidence type="ECO:0000256" key="4">
    <source>
        <dbReference type="ARBA" id="ARBA00022777"/>
    </source>
</evidence>
<feature type="binding site" evidence="9">
    <location>
        <begin position="153"/>
        <end position="154"/>
    </location>
    <ligand>
        <name>NAD(+)</name>
        <dbReference type="ChEBI" id="CHEBI:57540"/>
    </ligand>
</feature>
<reference evidence="10 11" key="1">
    <citation type="submission" date="2020-08" db="EMBL/GenBank/DDBJ databases">
        <title>Genome sequence of Leucobacter denitrificans KACC 14055T.</title>
        <authorList>
            <person name="Hyun D.-W."/>
            <person name="Bae J.-W."/>
        </authorList>
    </citation>
    <scope>NUCLEOTIDE SEQUENCE [LARGE SCALE GENOMIC DNA]</scope>
    <source>
        <strain evidence="10 11">KACC 14055</strain>
    </source>
</reference>
<keyword evidence="6 9" id="KW-0521">NADP</keyword>
<dbReference type="Gene3D" id="2.60.200.30">
    <property type="entry name" value="Probable inorganic polyphosphate/atp-NAD kinase, domain 2"/>
    <property type="match status" value="1"/>
</dbReference>
<dbReference type="KEGG" id="ldn:H9L06_10460"/>
<keyword evidence="7 9" id="KW-0520">NAD</keyword>
<dbReference type="InterPro" id="IPR002504">
    <property type="entry name" value="NADK"/>
</dbReference>
<dbReference type="InterPro" id="IPR017438">
    <property type="entry name" value="ATP-NAD_kinase_N"/>
</dbReference>
<dbReference type="PANTHER" id="PTHR20275">
    <property type="entry name" value="NAD KINASE"/>
    <property type="match status" value="1"/>
</dbReference>
<evidence type="ECO:0000256" key="7">
    <source>
        <dbReference type="ARBA" id="ARBA00023027"/>
    </source>
</evidence>
<comment type="subcellular location">
    <subcellularLocation>
        <location evidence="9">Cytoplasm</location>
    </subcellularLocation>
</comment>
<dbReference type="AlphaFoldDB" id="A0A7G9S463"/>
<dbReference type="Pfam" id="PF20143">
    <property type="entry name" value="NAD_kinase_C"/>
    <property type="match status" value="1"/>
</dbReference>
<dbReference type="InterPro" id="IPR017437">
    <property type="entry name" value="ATP-NAD_kinase_PpnK-typ_C"/>
</dbReference>
<comment type="catalytic activity">
    <reaction evidence="8 9">
        <text>NAD(+) + ATP = ADP + NADP(+) + H(+)</text>
        <dbReference type="Rhea" id="RHEA:18629"/>
        <dbReference type="ChEBI" id="CHEBI:15378"/>
        <dbReference type="ChEBI" id="CHEBI:30616"/>
        <dbReference type="ChEBI" id="CHEBI:57540"/>
        <dbReference type="ChEBI" id="CHEBI:58349"/>
        <dbReference type="ChEBI" id="CHEBI:456216"/>
        <dbReference type="EC" id="2.7.1.23"/>
    </reaction>
</comment>
<evidence type="ECO:0000313" key="10">
    <source>
        <dbReference type="EMBL" id="QNN62638.1"/>
    </source>
</evidence>
<dbReference type="GO" id="GO:0005524">
    <property type="term" value="F:ATP binding"/>
    <property type="evidence" value="ECO:0007669"/>
    <property type="project" value="UniProtKB-KW"/>
</dbReference>
<dbReference type="Gene3D" id="3.40.50.10330">
    <property type="entry name" value="Probable inorganic polyphosphate/atp-NAD kinase, domain 1"/>
    <property type="match status" value="1"/>
</dbReference>
<dbReference type="GO" id="GO:0003951">
    <property type="term" value="F:NAD+ kinase activity"/>
    <property type="evidence" value="ECO:0007669"/>
    <property type="project" value="UniProtKB-UniRule"/>
</dbReference>
<protein>
    <recommendedName>
        <fullName evidence="9">NAD kinase</fullName>
        <ecNumber evidence="9">2.7.1.23</ecNumber>
    </recommendedName>
    <alternativeName>
        <fullName evidence="9">ATP-dependent NAD kinase</fullName>
    </alternativeName>
</protein>
<dbReference type="EMBL" id="CP060716">
    <property type="protein sequence ID" value="QNN62638.1"/>
    <property type="molecule type" value="Genomic_DNA"/>
</dbReference>
<dbReference type="NCBIfam" id="NF002892">
    <property type="entry name" value="PRK03372.1"/>
    <property type="match status" value="1"/>
</dbReference>
<dbReference type="GO" id="GO:0006741">
    <property type="term" value="P:NADP+ biosynthetic process"/>
    <property type="evidence" value="ECO:0007669"/>
    <property type="project" value="UniProtKB-UniRule"/>
</dbReference>
<proteinExistence type="inferred from homology"/>
<evidence type="ECO:0000256" key="9">
    <source>
        <dbReference type="HAMAP-Rule" id="MF_00361"/>
    </source>
</evidence>
<dbReference type="FunFam" id="2.60.200.30:FF:000007">
    <property type="entry name" value="NAD kinase"/>
    <property type="match status" value="1"/>
</dbReference>
<dbReference type="GO" id="GO:0051287">
    <property type="term" value="F:NAD binding"/>
    <property type="evidence" value="ECO:0007669"/>
    <property type="project" value="UniProtKB-ARBA"/>
</dbReference>
<feature type="binding site" evidence="9">
    <location>
        <position position="181"/>
    </location>
    <ligand>
        <name>NAD(+)</name>
        <dbReference type="ChEBI" id="CHEBI:57540"/>
    </ligand>
</feature>
<name>A0A7G9S463_9MICO</name>
<keyword evidence="2 9" id="KW-0808">Transferase</keyword>
<comment type="caution">
    <text evidence="9">Lacks conserved residue(s) required for the propagation of feature annotation.</text>
</comment>
<keyword evidence="3 9" id="KW-0547">Nucleotide-binding</keyword>
<sequence length="306" mass="32809">MTHDASKRHMLIVSHTYRPEAIVATNEVVTALLDAGVVPVFCEEDYTDFSTHVDMTRAAVLGTDVPLSDVEVAFVLGGDGTILRAAEVLRGSACPIMGVNLGHVGFLAEMESLDLGFTVEQVLAGNYTVDERLALEVLAEHDGQIIADTWALNEASVEKGRRMLEVSVGIDDHPISIFACDGVVLSTPTGSTAYGFSAGGPIVWPSVQALLVVPIAAHALFNRPLVAGPDSELTVQILPENIGPAVLWCDGRRRTELPAGSKVTVRRSHEPVRIARLDDAPFSERLVRKFNLPVSGWRGDRGKGVA</sequence>
<evidence type="ECO:0000256" key="1">
    <source>
        <dbReference type="ARBA" id="ARBA00022490"/>
    </source>
</evidence>
<feature type="binding site" evidence="9">
    <location>
        <position position="84"/>
    </location>
    <ligand>
        <name>NAD(+)</name>
        <dbReference type="ChEBI" id="CHEBI:57540"/>
    </ligand>
</feature>
<accession>A0A7G9S463</accession>
<dbReference type="HAMAP" id="MF_00361">
    <property type="entry name" value="NAD_kinase"/>
    <property type="match status" value="1"/>
</dbReference>
<dbReference type="InterPro" id="IPR016064">
    <property type="entry name" value="NAD/diacylglycerol_kinase_sf"/>
</dbReference>
<organism evidence="10 11">
    <name type="scientific">Leucobacter denitrificans</name>
    <dbReference type="NCBI Taxonomy" id="683042"/>
    <lineage>
        <taxon>Bacteria</taxon>
        <taxon>Bacillati</taxon>
        <taxon>Actinomycetota</taxon>
        <taxon>Actinomycetes</taxon>
        <taxon>Micrococcales</taxon>
        <taxon>Microbacteriaceae</taxon>
        <taxon>Leucobacter</taxon>
    </lineage>
</organism>
<dbReference type="SUPFAM" id="SSF111331">
    <property type="entry name" value="NAD kinase/diacylglycerol kinase-like"/>
    <property type="match status" value="1"/>
</dbReference>
<gene>
    <name evidence="9" type="primary">nadK</name>
    <name evidence="10" type="ORF">H9L06_10460</name>
</gene>
<comment type="similarity">
    <text evidence="9">Belongs to the NAD kinase family.</text>
</comment>
<evidence type="ECO:0000256" key="5">
    <source>
        <dbReference type="ARBA" id="ARBA00022840"/>
    </source>
</evidence>
<keyword evidence="1 9" id="KW-0963">Cytoplasm</keyword>
<dbReference type="RefSeq" id="WP_187555108.1">
    <property type="nucleotide sequence ID" value="NZ_CP060716.1"/>
</dbReference>